<dbReference type="EMBL" id="GL629735">
    <property type="protein sequence ID" value="EFX06169.1"/>
    <property type="molecule type" value="Genomic_DNA"/>
</dbReference>
<dbReference type="GO" id="GO:0005634">
    <property type="term" value="C:nucleus"/>
    <property type="evidence" value="ECO:0007669"/>
    <property type="project" value="UniProtKB-SubCell"/>
</dbReference>
<evidence type="ECO:0000256" key="4">
    <source>
        <dbReference type="ARBA" id="ARBA00023125"/>
    </source>
</evidence>
<keyword evidence="6" id="KW-0539">Nucleus</keyword>
<sequence length="743" mass="81097">MSGFSSSNSSTAGGTGGAPTVARSRRSSAACRRCHTHKIKCSGGTPCRGCIRSRKADECVYPRKEKKVTVSESFIKNLEAERERLKRAIEKPQLGSAYEDGEDDAAMAAEVANPVMEQRAEFASAPKPVYVGAAACTAFADLVWHHVQTSSGSSQSAVCASTSTCTNTTSSPSSPAPSAPRQVAVFNHPTLRRAMIDGCHEFRTGSGAAPALALPSQSYATLLAQVVLKFVGQDYHLVRKRSFLEKVDQVYARSARSGVSYDGTPSAAPPDRRFLCRMFITFALGELYLRKSAVTTDGQQAIPGTHFYLQAVELFEEHYEDPDIEYIETLLLMSFYSHALNRKNSAYNYAGMALRLSVALGLHRNMTYGAETPAVEIENRRRVWWTVYMFDRLCSSKLGHPVMIKDADIDAPLPSMDGLTADERDDFFDAAHLVANIGLARITGRLLDLAYKIHRPHERTFIRDIHQILTSLKEWEASLPADLRPGPTKTPSYVSRPVASLRLHFNQCVILTTRPVLLFVFRGYVRQQTPSASPTVMALSEACIVAARASHRLLKQLWMDGAIATFGYFDAHYIFSSTLVLVLASLLNRHSSADRDAVGLSLQLLQSMADDGNLPARELLDRLVSLQRNLAASVHPLAAATADLDHPHVLLGPSPSSSSPSAVFRAAESTVTPQQPLPSTSSPPGESPSSSTAPTMILEDPFLRQFLGLPYSERSPSALGMTNDEIFGISSLAWDIETLAKEN</sequence>
<keyword evidence="2" id="KW-0479">Metal-binding</keyword>
<dbReference type="GO" id="GO:0043565">
    <property type="term" value="F:sequence-specific DNA binding"/>
    <property type="evidence" value="ECO:0007669"/>
    <property type="project" value="TreeGrafter"/>
</dbReference>
<dbReference type="PROSITE" id="PS50048">
    <property type="entry name" value="ZN2_CY6_FUNGAL_2"/>
    <property type="match status" value="1"/>
</dbReference>
<dbReference type="InterPro" id="IPR001138">
    <property type="entry name" value="Zn2Cys6_DnaBD"/>
</dbReference>
<dbReference type="eggNOG" id="ENOG502QTA0">
    <property type="taxonomic scope" value="Eukaryota"/>
</dbReference>
<evidence type="ECO:0000256" key="6">
    <source>
        <dbReference type="ARBA" id="ARBA00023242"/>
    </source>
</evidence>
<evidence type="ECO:0000259" key="8">
    <source>
        <dbReference type="PROSITE" id="PS50048"/>
    </source>
</evidence>
<dbReference type="GeneID" id="25977427"/>
<dbReference type="InterPro" id="IPR051711">
    <property type="entry name" value="Stress_Response_Reg"/>
</dbReference>
<organism evidence="10">
    <name type="scientific">Grosmannia clavigera (strain kw1407 / UAMH 11150)</name>
    <name type="common">Blue stain fungus</name>
    <name type="synonym">Graphiocladiella clavigera</name>
    <dbReference type="NCBI Taxonomy" id="655863"/>
    <lineage>
        <taxon>Eukaryota</taxon>
        <taxon>Fungi</taxon>
        <taxon>Dikarya</taxon>
        <taxon>Ascomycota</taxon>
        <taxon>Pezizomycotina</taxon>
        <taxon>Sordariomycetes</taxon>
        <taxon>Sordariomycetidae</taxon>
        <taxon>Ophiostomatales</taxon>
        <taxon>Ophiostomataceae</taxon>
        <taxon>Leptographium</taxon>
    </lineage>
</organism>
<dbReference type="RefSeq" id="XP_014175651.1">
    <property type="nucleotide sequence ID" value="XM_014320176.1"/>
</dbReference>
<keyword evidence="4" id="KW-0238">DNA-binding</keyword>
<dbReference type="Pfam" id="PF04082">
    <property type="entry name" value="Fungal_trans"/>
    <property type="match status" value="1"/>
</dbReference>
<evidence type="ECO:0000313" key="9">
    <source>
        <dbReference type="EMBL" id="EFX06169.1"/>
    </source>
</evidence>
<dbReference type="Proteomes" id="UP000007796">
    <property type="component" value="Unassembled WGS sequence"/>
</dbReference>
<keyword evidence="5" id="KW-0804">Transcription</keyword>
<feature type="compositionally biased region" description="Low complexity" evidence="7">
    <location>
        <begin position="1"/>
        <end position="12"/>
    </location>
</feature>
<dbReference type="SUPFAM" id="SSF57701">
    <property type="entry name" value="Zn2/Cys6 DNA-binding domain"/>
    <property type="match status" value="1"/>
</dbReference>
<evidence type="ECO:0000256" key="7">
    <source>
        <dbReference type="SAM" id="MobiDB-lite"/>
    </source>
</evidence>
<evidence type="ECO:0000313" key="10">
    <source>
        <dbReference type="Proteomes" id="UP000007796"/>
    </source>
</evidence>
<dbReference type="HOGENOM" id="CLU_006926_1_1_1"/>
<dbReference type="CDD" id="cd00067">
    <property type="entry name" value="GAL4"/>
    <property type="match status" value="1"/>
</dbReference>
<dbReference type="GO" id="GO:0006351">
    <property type="term" value="P:DNA-templated transcription"/>
    <property type="evidence" value="ECO:0007669"/>
    <property type="project" value="InterPro"/>
</dbReference>
<reference evidence="9 10" key="1">
    <citation type="journal article" date="2011" name="Proc. Natl. Acad. Sci. U.S.A.">
        <title>Genome and transcriptome analyses of the mountain pine beetle-fungal symbiont Grosmannia clavigera, a lodgepole pine pathogen.</title>
        <authorList>
            <person name="DiGuistini S."/>
            <person name="Wang Y."/>
            <person name="Liao N.Y."/>
            <person name="Taylor G."/>
            <person name="Tanguay P."/>
            <person name="Feau N."/>
            <person name="Henrissat B."/>
            <person name="Chan S.K."/>
            <person name="Hesse-Orce U."/>
            <person name="Alamouti S.M."/>
            <person name="Tsui C.K.M."/>
            <person name="Docking R.T."/>
            <person name="Levasseur A."/>
            <person name="Haridas S."/>
            <person name="Robertson G."/>
            <person name="Birol I."/>
            <person name="Holt R.A."/>
            <person name="Marra M.A."/>
            <person name="Hamelin R.C."/>
            <person name="Hirst M."/>
            <person name="Jones S.J.M."/>
            <person name="Bohlmann J."/>
            <person name="Breuil C."/>
        </authorList>
    </citation>
    <scope>NUCLEOTIDE SEQUENCE [LARGE SCALE GENOMIC DNA]</scope>
    <source>
        <strain evidence="10">kw1407 / UAMH 11150</strain>
    </source>
</reference>
<gene>
    <name evidence="9" type="ORF">CMQ_4238</name>
</gene>
<accession>F0X9J1</accession>
<evidence type="ECO:0000256" key="2">
    <source>
        <dbReference type="ARBA" id="ARBA00022723"/>
    </source>
</evidence>
<evidence type="ECO:0000256" key="3">
    <source>
        <dbReference type="ARBA" id="ARBA00023015"/>
    </source>
</evidence>
<name>F0X9J1_GROCL</name>
<dbReference type="OrthoDB" id="3266505at2759"/>
<evidence type="ECO:0000256" key="1">
    <source>
        <dbReference type="ARBA" id="ARBA00004123"/>
    </source>
</evidence>
<dbReference type="AlphaFoldDB" id="F0X9J1"/>
<comment type="subcellular location">
    <subcellularLocation>
        <location evidence="1">Nucleus</location>
    </subcellularLocation>
</comment>
<dbReference type="InParanoid" id="F0X9J1"/>
<dbReference type="GO" id="GO:0045944">
    <property type="term" value="P:positive regulation of transcription by RNA polymerase II"/>
    <property type="evidence" value="ECO:0007669"/>
    <property type="project" value="TreeGrafter"/>
</dbReference>
<feature type="region of interest" description="Disordered" evidence="7">
    <location>
        <begin position="1"/>
        <end position="26"/>
    </location>
</feature>
<evidence type="ECO:0000256" key="5">
    <source>
        <dbReference type="ARBA" id="ARBA00023163"/>
    </source>
</evidence>
<dbReference type="PROSITE" id="PS00463">
    <property type="entry name" value="ZN2_CY6_FUNGAL_1"/>
    <property type="match status" value="1"/>
</dbReference>
<protein>
    <submittedName>
        <fullName evidence="9">C6 zinc finger domain containing protein</fullName>
    </submittedName>
</protein>
<proteinExistence type="predicted"/>
<dbReference type="SMART" id="SM00066">
    <property type="entry name" value="GAL4"/>
    <property type="match status" value="1"/>
</dbReference>
<dbReference type="PANTHER" id="PTHR47540:SF6">
    <property type="entry name" value="ZN(II)2CYS6 TRANSCRIPTION FACTOR (EUROFUNG)"/>
    <property type="match status" value="1"/>
</dbReference>
<dbReference type="SMART" id="SM00906">
    <property type="entry name" value="Fungal_trans"/>
    <property type="match status" value="1"/>
</dbReference>
<feature type="domain" description="Zn(2)-C6 fungal-type" evidence="8">
    <location>
        <begin position="30"/>
        <end position="61"/>
    </location>
</feature>
<dbReference type="InterPro" id="IPR007219">
    <property type="entry name" value="XnlR_reg_dom"/>
</dbReference>
<keyword evidence="10" id="KW-1185">Reference proteome</keyword>
<dbReference type="GO" id="GO:0000981">
    <property type="term" value="F:DNA-binding transcription factor activity, RNA polymerase II-specific"/>
    <property type="evidence" value="ECO:0007669"/>
    <property type="project" value="InterPro"/>
</dbReference>
<feature type="compositionally biased region" description="Low complexity" evidence="7">
    <location>
        <begin position="669"/>
        <end position="694"/>
    </location>
</feature>
<dbReference type="Gene3D" id="4.10.240.10">
    <property type="entry name" value="Zn(2)-C6 fungal-type DNA-binding domain"/>
    <property type="match status" value="1"/>
</dbReference>
<dbReference type="STRING" id="655863.F0X9J1"/>
<dbReference type="InterPro" id="IPR036864">
    <property type="entry name" value="Zn2-C6_fun-type_DNA-bd_sf"/>
</dbReference>
<feature type="region of interest" description="Disordered" evidence="7">
    <location>
        <begin position="649"/>
        <end position="694"/>
    </location>
</feature>
<dbReference type="Pfam" id="PF00172">
    <property type="entry name" value="Zn_clus"/>
    <property type="match status" value="1"/>
</dbReference>
<dbReference type="PANTHER" id="PTHR47540">
    <property type="entry name" value="THIAMINE REPRESSIBLE GENES REGULATORY PROTEIN THI5"/>
    <property type="match status" value="1"/>
</dbReference>
<keyword evidence="3" id="KW-0805">Transcription regulation</keyword>
<dbReference type="GO" id="GO:0008270">
    <property type="term" value="F:zinc ion binding"/>
    <property type="evidence" value="ECO:0007669"/>
    <property type="project" value="InterPro"/>
</dbReference>
<dbReference type="CDD" id="cd12148">
    <property type="entry name" value="fungal_TF_MHR"/>
    <property type="match status" value="1"/>
</dbReference>